<proteinExistence type="predicted"/>
<keyword evidence="3" id="KW-1185">Reference proteome</keyword>
<protein>
    <submittedName>
        <fullName evidence="2">Uncharacterized protein</fullName>
    </submittedName>
</protein>
<dbReference type="AlphaFoldDB" id="A0AAF0IJG1"/>
<gene>
    <name evidence="2" type="ORF">PRK78_004702</name>
</gene>
<organism evidence="2 3">
    <name type="scientific">Emydomyces testavorans</name>
    <dbReference type="NCBI Taxonomy" id="2070801"/>
    <lineage>
        <taxon>Eukaryota</taxon>
        <taxon>Fungi</taxon>
        <taxon>Dikarya</taxon>
        <taxon>Ascomycota</taxon>
        <taxon>Pezizomycotina</taxon>
        <taxon>Eurotiomycetes</taxon>
        <taxon>Eurotiomycetidae</taxon>
        <taxon>Onygenales</taxon>
        <taxon>Nannizziopsiaceae</taxon>
        <taxon>Emydomyces</taxon>
    </lineage>
</organism>
<name>A0AAF0IJG1_9EURO</name>
<evidence type="ECO:0000256" key="1">
    <source>
        <dbReference type="SAM" id="MobiDB-lite"/>
    </source>
</evidence>
<dbReference type="Proteomes" id="UP001219355">
    <property type="component" value="Chromosome 3"/>
</dbReference>
<feature type="compositionally biased region" description="Polar residues" evidence="1">
    <location>
        <begin position="71"/>
        <end position="84"/>
    </location>
</feature>
<accession>A0AAF0IJG1</accession>
<feature type="region of interest" description="Disordered" evidence="1">
    <location>
        <begin position="20"/>
        <end position="84"/>
    </location>
</feature>
<dbReference type="EMBL" id="CP120629">
    <property type="protein sequence ID" value="WEW59233.1"/>
    <property type="molecule type" value="Genomic_DNA"/>
</dbReference>
<feature type="compositionally biased region" description="Basic and acidic residues" evidence="1">
    <location>
        <begin position="211"/>
        <end position="227"/>
    </location>
</feature>
<sequence length="261" mass="29273">MAMATWVKCCFERGRLRHRRRKGTRPLDERYGDIAISGPMDGGWNQVPSYPPEKRSTSLPVSRNGSKHQGEPTSLGKSHSKAHSGTQPFVCITETEHEKSANPPDDKPPNFVYKPASEAFFKDMAEIGRPKCPPPSLSGSIEKHHRQVSTQSASSLEPTLPGEIPCHPFYQKNVSLHRSPSPQPGSIPVLHKNPMSPRRIRENSPTLSNRSRLEEENHDINDEELEKRAVNQLPLNSKVKPKRTKRIVTQELVPSTTELFG</sequence>
<reference evidence="2" key="1">
    <citation type="submission" date="2023-03" db="EMBL/GenBank/DDBJ databases">
        <title>Emydomyces testavorans Genome Sequence.</title>
        <authorList>
            <person name="Hoyer L."/>
        </authorList>
    </citation>
    <scope>NUCLEOTIDE SEQUENCE</scope>
    <source>
        <strain evidence="2">16-2883</strain>
    </source>
</reference>
<evidence type="ECO:0000313" key="3">
    <source>
        <dbReference type="Proteomes" id="UP001219355"/>
    </source>
</evidence>
<feature type="region of interest" description="Disordered" evidence="1">
    <location>
        <begin position="176"/>
        <end position="227"/>
    </location>
</feature>
<evidence type="ECO:0000313" key="2">
    <source>
        <dbReference type="EMBL" id="WEW59233.1"/>
    </source>
</evidence>